<evidence type="ECO:0000313" key="1">
    <source>
        <dbReference type="EMBL" id="SVE02649.1"/>
    </source>
</evidence>
<dbReference type="EMBL" id="UINC01189112">
    <property type="protein sequence ID" value="SVE02649.1"/>
    <property type="molecule type" value="Genomic_DNA"/>
</dbReference>
<protein>
    <submittedName>
        <fullName evidence="1">Uncharacterized protein</fullName>
    </submittedName>
</protein>
<dbReference type="AlphaFoldDB" id="A0A383A522"/>
<proteinExistence type="predicted"/>
<accession>A0A383A522</accession>
<name>A0A383A522_9ZZZZ</name>
<gene>
    <name evidence="1" type="ORF">METZ01_LOCUS455503</name>
</gene>
<sequence length="29" mass="3352">MHKIGISVYFILANQKRGGKQRAQIRLKP</sequence>
<organism evidence="1">
    <name type="scientific">marine metagenome</name>
    <dbReference type="NCBI Taxonomy" id="408172"/>
    <lineage>
        <taxon>unclassified sequences</taxon>
        <taxon>metagenomes</taxon>
        <taxon>ecological metagenomes</taxon>
    </lineage>
</organism>
<reference evidence="1" key="1">
    <citation type="submission" date="2018-05" db="EMBL/GenBank/DDBJ databases">
        <authorList>
            <person name="Lanie J.A."/>
            <person name="Ng W.-L."/>
            <person name="Kazmierczak K.M."/>
            <person name="Andrzejewski T.M."/>
            <person name="Davidsen T.M."/>
            <person name="Wayne K.J."/>
            <person name="Tettelin H."/>
            <person name="Glass J.I."/>
            <person name="Rusch D."/>
            <person name="Podicherti R."/>
            <person name="Tsui H.-C.T."/>
            <person name="Winkler M.E."/>
        </authorList>
    </citation>
    <scope>NUCLEOTIDE SEQUENCE</scope>
</reference>